<gene>
    <name evidence="1" type="ORF">Ade02nite_47120</name>
</gene>
<protein>
    <submittedName>
        <fullName evidence="1">Uncharacterized protein</fullName>
    </submittedName>
</protein>
<proteinExistence type="predicted"/>
<reference evidence="1 2" key="1">
    <citation type="submission" date="2021-01" db="EMBL/GenBank/DDBJ databases">
        <title>Whole genome shotgun sequence of Actinoplanes deccanensis NBRC 13994.</title>
        <authorList>
            <person name="Komaki H."/>
            <person name="Tamura T."/>
        </authorList>
    </citation>
    <scope>NUCLEOTIDE SEQUENCE [LARGE SCALE GENOMIC DNA]</scope>
    <source>
        <strain evidence="1 2">NBRC 13994</strain>
    </source>
</reference>
<organism evidence="1 2">
    <name type="scientific">Paractinoplanes deccanensis</name>
    <dbReference type="NCBI Taxonomy" id="113561"/>
    <lineage>
        <taxon>Bacteria</taxon>
        <taxon>Bacillati</taxon>
        <taxon>Actinomycetota</taxon>
        <taxon>Actinomycetes</taxon>
        <taxon>Micromonosporales</taxon>
        <taxon>Micromonosporaceae</taxon>
        <taxon>Paractinoplanes</taxon>
    </lineage>
</organism>
<evidence type="ECO:0000313" key="2">
    <source>
        <dbReference type="Proteomes" id="UP000609879"/>
    </source>
</evidence>
<dbReference type="EMBL" id="BOMI01000090">
    <property type="protein sequence ID" value="GID76071.1"/>
    <property type="molecule type" value="Genomic_DNA"/>
</dbReference>
<comment type="caution">
    <text evidence="1">The sequence shown here is derived from an EMBL/GenBank/DDBJ whole genome shotgun (WGS) entry which is preliminary data.</text>
</comment>
<evidence type="ECO:0000313" key="1">
    <source>
        <dbReference type="EMBL" id="GID76071.1"/>
    </source>
</evidence>
<keyword evidence="2" id="KW-1185">Reference proteome</keyword>
<dbReference type="RefSeq" id="WP_203767871.1">
    <property type="nucleotide sequence ID" value="NZ_BAAABO010000007.1"/>
</dbReference>
<sequence>MDPFTLVLLGTLLVSAATAALMWPKILAWAENSLFPWVARNLPELEPVVRAAFSVLDKGVVALRNAARQAWHELRRTLLKQVAEFVRQFDGRWVVEVTSWIANRPDRQRSRVTKVVTQQEVSFEELPPAVRQEYLRNNQKNHAIDVTDLRDKEFALVEA</sequence>
<accession>A0ABQ3Y7U8</accession>
<name>A0ABQ3Y7U8_9ACTN</name>
<dbReference type="Proteomes" id="UP000609879">
    <property type="component" value="Unassembled WGS sequence"/>
</dbReference>